<reference evidence="3" key="1">
    <citation type="submission" date="2017-02" db="EMBL/GenBank/DDBJ databases">
        <authorList>
            <person name="Varghese N."/>
            <person name="Submissions S."/>
        </authorList>
    </citation>
    <scope>NUCLEOTIDE SEQUENCE [LARGE SCALE GENOMIC DNA]</scope>
    <source>
        <strain evidence="3">ATCC 35199</strain>
    </source>
</reference>
<dbReference type="PRINTS" id="PR00598">
    <property type="entry name" value="HTHMARR"/>
</dbReference>
<dbReference type="GO" id="GO:0006950">
    <property type="term" value="P:response to stress"/>
    <property type="evidence" value="ECO:0007669"/>
    <property type="project" value="TreeGrafter"/>
</dbReference>
<name>A0A1T5CZU5_9FIRM</name>
<accession>A0A1T5CZU5</accession>
<gene>
    <name evidence="2" type="ORF">SAMN02745120_2502</name>
</gene>
<evidence type="ECO:0000259" key="1">
    <source>
        <dbReference type="PROSITE" id="PS50995"/>
    </source>
</evidence>
<dbReference type="PANTHER" id="PTHR33164:SF58">
    <property type="entry name" value="DNA-BINDING TRANSCRIPTIONAL REPRESSOR SCOC"/>
    <property type="match status" value="1"/>
</dbReference>
<proteinExistence type="predicted"/>
<dbReference type="PROSITE" id="PS50995">
    <property type="entry name" value="HTH_MARR_2"/>
    <property type="match status" value="1"/>
</dbReference>
<organism evidence="2 3">
    <name type="scientific">Acetoanaerobium noterae</name>
    <dbReference type="NCBI Taxonomy" id="745369"/>
    <lineage>
        <taxon>Bacteria</taxon>
        <taxon>Bacillati</taxon>
        <taxon>Bacillota</taxon>
        <taxon>Clostridia</taxon>
        <taxon>Peptostreptococcales</taxon>
        <taxon>Filifactoraceae</taxon>
        <taxon>Acetoanaerobium</taxon>
    </lineage>
</organism>
<dbReference type="OrthoDB" id="1755545at2"/>
<keyword evidence="3" id="KW-1185">Reference proteome</keyword>
<dbReference type="InterPro" id="IPR000835">
    <property type="entry name" value="HTH_MarR-typ"/>
</dbReference>
<dbReference type="Pfam" id="PF12802">
    <property type="entry name" value="MarR_2"/>
    <property type="match status" value="1"/>
</dbReference>
<evidence type="ECO:0000313" key="2">
    <source>
        <dbReference type="EMBL" id="SKB64897.1"/>
    </source>
</evidence>
<dbReference type="Gene3D" id="1.10.10.10">
    <property type="entry name" value="Winged helix-like DNA-binding domain superfamily/Winged helix DNA-binding domain"/>
    <property type="match status" value="1"/>
</dbReference>
<dbReference type="InterPro" id="IPR039422">
    <property type="entry name" value="MarR/SlyA-like"/>
</dbReference>
<dbReference type="Proteomes" id="UP000243406">
    <property type="component" value="Unassembled WGS sequence"/>
</dbReference>
<dbReference type="GO" id="GO:0003700">
    <property type="term" value="F:DNA-binding transcription factor activity"/>
    <property type="evidence" value="ECO:0007669"/>
    <property type="project" value="InterPro"/>
</dbReference>
<dbReference type="AlphaFoldDB" id="A0A1T5CZU5"/>
<sequence>MYDFEKMDKRYLIFGNIFLLANRLQTVMDNAKKDLTAKQWLVLTMLGSFEEPPTLKQLAAMCETSHQNTKEIVNKLEAKGFVNILKDEADKRAMRILRTSKCEQWSKDNEEYGMNFISEMYDGLSEEEIRIMSEAQIKIFNNLKKLGGK</sequence>
<dbReference type="PANTHER" id="PTHR33164">
    <property type="entry name" value="TRANSCRIPTIONAL REGULATOR, MARR FAMILY"/>
    <property type="match status" value="1"/>
</dbReference>
<protein>
    <submittedName>
        <fullName evidence="2">DNA-binding transcriptional regulator, MarR family</fullName>
    </submittedName>
</protein>
<dbReference type="SMART" id="SM00347">
    <property type="entry name" value="HTH_MARR"/>
    <property type="match status" value="1"/>
</dbReference>
<feature type="domain" description="HTH marR-type" evidence="1">
    <location>
        <begin position="1"/>
        <end position="141"/>
    </location>
</feature>
<dbReference type="InterPro" id="IPR036390">
    <property type="entry name" value="WH_DNA-bd_sf"/>
</dbReference>
<evidence type="ECO:0000313" key="3">
    <source>
        <dbReference type="Proteomes" id="UP000243406"/>
    </source>
</evidence>
<dbReference type="InterPro" id="IPR036388">
    <property type="entry name" value="WH-like_DNA-bd_sf"/>
</dbReference>
<dbReference type="GO" id="GO:0003677">
    <property type="term" value="F:DNA binding"/>
    <property type="evidence" value="ECO:0007669"/>
    <property type="project" value="UniProtKB-KW"/>
</dbReference>
<keyword evidence="2" id="KW-0238">DNA-binding</keyword>
<dbReference type="SUPFAM" id="SSF46785">
    <property type="entry name" value="Winged helix' DNA-binding domain"/>
    <property type="match status" value="1"/>
</dbReference>
<dbReference type="EMBL" id="FUYN01000006">
    <property type="protein sequence ID" value="SKB64897.1"/>
    <property type="molecule type" value="Genomic_DNA"/>
</dbReference>
<dbReference type="RefSeq" id="WP_013362744.1">
    <property type="nucleotide sequence ID" value="NZ_CP154629.1"/>
</dbReference>